<dbReference type="Proteomes" id="UP001598251">
    <property type="component" value="Unassembled WGS sequence"/>
</dbReference>
<evidence type="ECO:0000313" key="3">
    <source>
        <dbReference type="EMBL" id="MFD4214793.1"/>
    </source>
</evidence>
<comment type="caution">
    <text evidence="3">The sequence shown here is derived from an EMBL/GenBank/DDBJ whole genome shotgun (WGS) entry which is preliminary data.</text>
</comment>
<sequence>MPGRAASPRIGPEVVRVTGRRPSRGAARFLARCALVALAAVVAVLCLALVDVGALVFVAGIAGLVLSAVGLWWLLSLRGLPRLLGALLAVAAPVAVLVYYIWRGVWVWALLALALYGLALVCGRAAMRAHGKAYVVRGSAGRQPRQPFVIMNPRSGGGKVGRFGLVEKAERLGVRVHVLDAEGGGPDVEELAREAAANGADLLGVAGGDGTQAKVAGVAAEHGLPFLVISAGTRNHFAMDLGLDRTDPARCLDALTDGEELRVDLGMVNGLPFVNTVSFGAYADIVQRPEYRDAKAGTALALLPDLLGTEGRRLDAVAGEKPLTEQQAVLVTNNPYAAPDPLSTGLRPRLDRGKLGVIAVRVESAAQAADLAVRGERAQGVVFATVRGVEVTAPDDVIPVAVDGEALMLPTPVVCTVRHRALRVLVPRTRPGTVAPASPLNWRWITALALGRAR</sequence>
<dbReference type="SUPFAM" id="SSF111331">
    <property type="entry name" value="NAD kinase/diacylglycerol kinase-like"/>
    <property type="match status" value="1"/>
</dbReference>
<dbReference type="SMART" id="SM00046">
    <property type="entry name" value="DAGKc"/>
    <property type="match status" value="1"/>
</dbReference>
<feature type="transmembrane region" description="Helical" evidence="1">
    <location>
        <begin position="56"/>
        <end position="75"/>
    </location>
</feature>
<dbReference type="RefSeq" id="WP_382824190.1">
    <property type="nucleotide sequence ID" value="NZ_JBHXLY010000002.1"/>
</dbReference>
<dbReference type="EC" id="2.7.1.-" evidence="3"/>
<gene>
    <name evidence="3" type="ORF">ACFWSS_18100</name>
</gene>
<dbReference type="PROSITE" id="PS50146">
    <property type="entry name" value="DAGK"/>
    <property type="match status" value="1"/>
</dbReference>
<evidence type="ECO:0000313" key="4">
    <source>
        <dbReference type="Proteomes" id="UP001598251"/>
    </source>
</evidence>
<dbReference type="GO" id="GO:0016301">
    <property type="term" value="F:kinase activity"/>
    <property type="evidence" value="ECO:0007669"/>
    <property type="project" value="UniProtKB-KW"/>
</dbReference>
<dbReference type="EMBL" id="JBHXOF010000010">
    <property type="protein sequence ID" value="MFD4214793.1"/>
    <property type="molecule type" value="Genomic_DNA"/>
</dbReference>
<keyword evidence="1" id="KW-0812">Transmembrane</keyword>
<accession>A0ABW6EI11</accession>
<keyword evidence="3" id="KW-0418">Kinase</keyword>
<dbReference type="InterPro" id="IPR001206">
    <property type="entry name" value="Diacylglycerol_kinase_cat_dom"/>
</dbReference>
<dbReference type="InterPro" id="IPR017438">
    <property type="entry name" value="ATP-NAD_kinase_N"/>
</dbReference>
<organism evidence="3 4">
    <name type="scientific">Streptomyces sindenensis</name>
    <dbReference type="NCBI Taxonomy" id="67363"/>
    <lineage>
        <taxon>Bacteria</taxon>
        <taxon>Bacillati</taxon>
        <taxon>Actinomycetota</taxon>
        <taxon>Actinomycetes</taxon>
        <taxon>Kitasatosporales</taxon>
        <taxon>Streptomycetaceae</taxon>
        <taxon>Streptomyces</taxon>
    </lineage>
</organism>
<keyword evidence="4" id="KW-1185">Reference proteome</keyword>
<evidence type="ECO:0000256" key="1">
    <source>
        <dbReference type="SAM" id="Phobius"/>
    </source>
</evidence>
<keyword evidence="1" id="KW-0472">Membrane</keyword>
<protein>
    <submittedName>
        <fullName evidence="3">Diacylglycerol/lipid kinase family protein</fullName>
        <ecNumber evidence="3">2.7.1.-</ecNumber>
    </submittedName>
</protein>
<keyword evidence="3" id="KW-0808">Transferase</keyword>
<name>A0ABW6EI11_9ACTN</name>
<reference evidence="3 4" key="1">
    <citation type="submission" date="2024-09" db="EMBL/GenBank/DDBJ databases">
        <title>The Natural Products Discovery Center: Release of the First 8490 Sequenced Strains for Exploring Actinobacteria Biosynthetic Diversity.</title>
        <authorList>
            <person name="Kalkreuter E."/>
            <person name="Kautsar S.A."/>
            <person name="Yang D."/>
            <person name="Bader C.D."/>
            <person name="Teijaro C.N."/>
            <person name="Fluegel L."/>
            <person name="Davis C.M."/>
            <person name="Simpson J.R."/>
            <person name="Lauterbach L."/>
            <person name="Steele A.D."/>
            <person name="Gui C."/>
            <person name="Meng S."/>
            <person name="Li G."/>
            <person name="Viehrig K."/>
            <person name="Ye F."/>
            <person name="Su P."/>
            <person name="Kiefer A.F."/>
            <person name="Nichols A."/>
            <person name="Cepeda A.J."/>
            <person name="Yan W."/>
            <person name="Fan B."/>
            <person name="Jiang Y."/>
            <person name="Adhikari A."/>
            <person name="Zheng C.-J."/>
            <person name="Schuster L."/>
            <person name="Cowan T.M."/>
            <person name="Smanski M.J."/>
            <person name="Chevrette M.G."/>
            <person name="De Carvalho L.P.S."/>
            <person name="Shen B."/>
        </authorList>
    </citation>
    <scope>NUCLEOTIDE SEQUENCE [LARGE SCALE GENOMIC DNA]</scope>
    <source>
        <strain evidence="3 4">NPDC058546</strain>
    </source>
</reference>
<proteinExistence type="predicted"/>
<dbReference type="Gene3D" id="2.60.200.40">
    <property type="match status" value="1"/>
</dbReference>
<dbReference type="Gene3D" id="3.40.50.10330">
    <property type="entry name" value="Probable inorganic polyphosphate/atp-NAD kinase, domain 1"/>
    <property type="match status" value="1"/>
</dbReference>
<keyword evidence="1" id="KW-1133">Transmembrane helix</keyword>
<dbReference type="Pfam" id="PF00781">
    <property type="entry name" value="DAGK_cat"/>
    <property type="match status" value="1"/>
</dbReference>
<feature type="domain" description="DAGKc" evidence="2">
    <location>
        <begin position="142"/>
        <end position="272"/>
    </location>
</feature>
<feature type="transmembrane region" description="Helical" evidence="1">
    <location>
        <begin position="29"/>
        <end position="50"/>
    </location>
</feature>
<feature type="transmembrane region" description="Helical" evidence="1">
    <location>
        <begin position="108"/>
        <end position="127"/>
    </location>
</feature>
<feature type="transmembrane region" description="Helical" evidence="1">
    <location>
        <begin position="82"/>
        <end position="102"/>
    </location>
</feature>
<evidence type="ECO:0000259" key="2">
    <source>
        <dbReference type="PROSITE" id="PS50146"/>
    </source>
</evidence>
<dbReference type="InterPro" id="IPR016064">
    <property type="entry name" value="NAD/diacylglycerol_kinase_sf"/>
</dbReference>